<gene>
    <name evidence="2" type="ORF">ACH5RR_017912</name>
</gene>
<evidence type="ECO:0000313" key="3">
    <source>
        <dbReference type="Proteomes" id="UP001630127"/>
    </source>
</evidence>
<accession>A0ABD2ZKB0</accession>
<organism evidence="2 3">
    <name type="scientific">Cinchona calisaya</name>
    <dbReference type="NCBI Taxonomy" id="153742"/>
    <lineage>
        <taxon>Eukaryota</taxon>
        <taxon>Viridiplantae</taxon>
        <taxon>Streptophyta</taxon>
        <taxon>Embryophyta</taxon>
        <taxon>Tracheophyta</taxon>
        <taxon>Spermatophyta</taxon>
        <taxon>Magnoliopsida</taxon>
        <taxon>eudicotyledons</taxon>
        <taxon>Gunneridae</taxon>
        <taxon>Pentapetalae</taxon>
        <taxon>asterids</taxon>
        <taxon>lamiids</taxon>
        <taxon>Gentianales</taxon>
        <taxon>Rubiaceae</taxon>
        <taxon>Cinchonoideae</taxon>
        <taxon>Cinchoneae</taxon>
        <taxon>Cinchona</taxon>
    </lineage>
</organism>
<evidence type="ECO:0000313" key="2">
    <source>
        <dbReference type="EMBL" id="KAL3519763.1"/>
    </source>
</evidence>
<keyword evidence="3" id="KW-1185">Reference proteome</keyword>
<proteinExistence type="predicted"/>
<evidence type="ECO:0000256" key="1">
    <source>
        <dbReference type="SAM" id="MobiDB-lite"/>
    </source>
</evidence>
<feature type="compositionally biased region" description="Basic and acidic residues" evidence="1">
    <location>
        <begin position="36"/>
        <end position="51"/>
    </location>
</feature>
<feature type="compositionally biased region" description="Low complexity" evidence="1">
    <location>
        <begin position="52"/>
        <end position="69"/>
    </location>
</feature>
<protein>
    <submittedName>
        <fullName evidence="2">Uncharacterized protein</fullName>
    </submittedName>
</protein>
<comment type="caution">
    <text evidence="2">The sequence shown here is derived from an EMBL/GenBank/DDBJ whole genome shotgun (WGS) entry which is preliminary data.</text>
</comment>
<dbReference type="Proteomes" id="UP001630127">
    <property type="component" value="Unassembled WGS sequence"/>
</dbReference>
<feature type="compositionally biased region" description="Basic and acidic residues" evidence="1">
    <location>
        <begin position="144"/>
        <end position="157"/>
    </location>
</feature>
<reference evidence="2 3" key="1">
    <citation type="submission" date="2024-11" db="EMBL/GenBank/DDBJ databases">
        <title>A near-complete genome assembly of Cinchona calisaya.</title>
        <authorList>
            <person name="Lian D.C."/>
            <person name="Zhao X.W."/>
            <person name="Wei L."/>
        </authorList>
    </citation>
    <scope>NUCLEOTIDE SEQUENCE [LARGE SCALE GENOMIC DNA]</scope>
    <source>
        <tissue evidence="2">Nenye</tissue>
    </source>
</reference>
<sequence length="212" mass="23359">MGQIVRRKKKEQPSKAGLVKRSSLGNEACASEESPSTEREDKRRLEKKLELLLKLQTNKEPTPTESTPSETRRVYQAHAASQSSSDFDGGGSNQPSKKRKLSHVVTSRGRGSGYGDEEEEDEEDEGYENDDVDDDDSGNAGNKEVFEDAKAEPKGEEGFALGTPTEVPSGLPLLDKKTLELILDKCRGQITYNNHDHTISASKNSNKCNTQF</sequence>
<name>A0ABD2ZKB0_9GENT</name>
<feature type="region of interest" description="Disordered" evidence="1">
    <location>
        <begin position="1"/>
        <end position="171"/>
    </location>
</feature>
<dbReference type="AlphaFoldDB" id="A0ABD2ZKB0"/>
<dbReference type="EMBL" id="JBJUIK010000008">
    <property type="protein sequence ID" value="KAL3519763.1"/>
    <property type="molecule type" value="Genomic_DNA"/>
</dbReference>
<feature type="compositionally biased region" description="Acidic residues" evidence="1">
    <location>
        <begin position="115"/>
        <end position="137"/>
    </location>
</feature>
<feature type="compositionally biased region" description="Basic residues" evidence="1">
    <location>
        <begin position="1"/>
        <end position="10"/>
    </location>
</feature>